<dbReference type="EMBL" id="CH940647">
    <property type="protein sequence ID" value="EDW70594.2"/>
    <property type="molecule type" value="Genomic_DNA"/>
</dbReference>
<feature type="domain" description="Chitin-binding type-2" evidence="3">
    <location>
        <begin position="163"/>
        <end position="218"/>
    </location>
</feature>
<evidence type="ECO:0000256" key="1">
    <source>
        <dbReference type="SAM" id="MobiDB-lite"/>
    </source>
</evidence>
<evidence type="ECO:0000256" key="2">
    <source>
        <dbReference type="SAM" id="Phobius"/>
    </source>
</evidence>
<dbReference type="InterPro" id="IPR036508">
    <property type="entry name" value="Chitin-bd_dom_sf"/>
</dbReference>
<dbReference type="GO" id="GO:0005576">
    <property type="term" value="C:extracellular region"/>
    <property type="evidence" value="ECO:0007669"/>
    <property type="project" value="InterPro"/>
</dbReference>
<evidence type="ECO:0000259" key="3">
    <source>
        <dbReference type="PROSITE" id="PS50940"/>
    </source>
</evidence>
<dbReference type="InParanoid" id="B4LH81"/>
<dbReference type="PROSITE" id="PS50940">
    <property type="entry name" value="CHIT_BIND_II"/>
    <property type="match status" value="1"/>
</dbReference>
<gene>
    <name evidence="4" type="primary">Dvir\GJ11449</name>
    <name evidence="4" type="ORF">Dvir_GJ11449</name>
</gene>
<name>B4LH81_DROVI</name>
<dbReference type="HOGENOM" id="CLU_1462797_0_0_1"/>
<organism evidence="4 5">
    <name type="scientific">Drosophila virilis</name>
    <name type="common">Fruit fly</name>
    <dbReference type="NCBI Taxonomy" id="7244"/>
    <lineage>
        <taxon>Eukaryota</taxon>
        <taxon>Metazoa</taxon>
        <taxon>Ecdysozoa</taxon>
        <taxon>Arthropoda</taxon>
        <taxon>Hexapoda</taxon>
        <taxon>Insecta</taxon>
        <taxon>Pterygota</taxon>
        <taxon>Neoptera</taxon>
        <taxon>Endopterygota</taxon>
        <taxon>Diptera</taxon>
        <taxon>Brachycera</taxon>
        <taxon>Muscomorpha</taxon>
        <taxon>Ephydroidea</taxon>
        <taxon>Drosophilidae</taxon>
        <taxon>Drosophila</taxon>
    </lineage>
</organism>
<feature type="compositionally biased region" description="Polar residues" evidence="1">
    <location>
        <begin position="103"/>
        <end position="116"/>
    </location>
</feature>
<dbReference type="GO" id="GO:0008061">
    <property type="term" value="F:chitin binding"/>
    <property type="evidence" value="ECO:0007669"/>
    <property type="project" value="InterPro"/>
</dbReference>
<accession>B4LH81</accession>
<sequence>MLCCAINTINKYELIALSNCELLLMLKVLTIVIGCLLALLGSGSVRAAFLQECEGVIISRVPNPNPDCSEYVFCNGADSYYCNGDCTEPVSCYGSNETEATMSPDSTELATEQPAASSTETSRATTGSSSSSSSSSSKSSTLSSTRSTTSLPSTTTTNTSSLQVICRRSGQNGVYPYPANNNYYYQCIAGYLLLQQCPQHFHFDVALSQCTGSNPYQL</sequence>
<keyword evidence="2" id="KW-0812">Transmembrane</keyword>
<reference evidence="4 5" key="1">
    <citation type="journal article" date="2007" name="Nature">
        <title>Evolution of genes and genomes on the Drosophila phylogeny.</title>
        <authorList>
            <consortium name="Drosophila 12 Genomes Consortium"/>
            <person name="Clark A.G."/>
            <person name="Eisen M.B."/>
            <person name="Smith D.R."/>
            <person name="Bergman C.M."/>
            <person name="Oliver B."/>
            <person name="Markow T.A."/>
            <person name="Kaufman T.C."/>
            <person name="Kellis M."/>
            <person name="Gelbart W."/>
            <person name="Iyer V.N."/>
            <person name="Pollard D.A."/>
            <person name="Sackton T.B."/>
            <person name="Larracuente A.M."/>
            <person name="Singh N.D."/>
            <person name="Abad J.P."/>
            <person name="Abt D.N."/>
            <person name="Adryan B."/>
            <person name="Aguade M."/>
            <person name="Akashi H."/>
            <person name="Anderson W.W."/>
            <person name="Aquadro C.F."/>
            <person name="Ardell D.H."/>
            <person name="Arguello R."/>
            <person name="Artieri C.G."/>
            <person name="Barbash D.A."/>
            <person name="Barker D."/>
            <person name="Barsanti P."/>
            <person name="Batterham P."/>
            <person name="Batzoglou S."/>
            <person name="Begun D."/>
            <person name="Bhutkar A."/>
            <person name="Blanco E."/>
            <person name="Bosak S.A."/>
            <person name="Bradley R.K."/>
            <person name="Brand A.D."/>
            <person name="Brent M.R."/>
            <person name="Brooks A.N."/>
            <person name="Brown R.H."/>
            <person name="Butlin R.K."/>
            <person name="Caggese C."/>
            <person name="Calvi B.R."/>
            <person name="Bernardo de Carvalho A."/>
            <person name="Caspi A."/>
            <person name="Castrezana S."/>
            <person name="Celniker S.E."/>
            <person name="Chang J.L."/>
            <person name="Chapple C."/>
            <person name="Chatterji S."/>
            <person name="Chinwalla A."/>
            <person name="Civetta A."/>
            <person name="Clifton S.W."/>
            <person name="Comeron J.M."/>
            <person name="Costello J.C."/>
            <person name="Coyne J.A."/>
            <person name="Daub J."/>
            <person name="David R.G."/>
            <person name="Delcher A.L."/>
            <person name="Delehaunty K."/>
            <person name="Do C.B."/>
            <person name="Ebling H."/>
            <person name="Edwards K."/>
            <person name="Eickbush T."/>
            <person name="Evans J.D."/>
            <person name="Filipski A."/>
            <person name="Findeiss S."/>
            <person name="Freyhult E."/>
            <person name="Fulton L."/>
            <person name="Fulton R."/>
            <person name="Garcia A.C."/>
            <person name="Gardiner A."/>
            <person name="Garfield D.A."/>
            <person name="Garvin B.E."/>
            <person name="Gibson G."/>
            <person name="Gilbert D."/>
            <person name="Gnerre S."/>
            <person name="Godfrey J."/>
            <person name="Good R."/>
            <person name="Gotea V."/>
            <person name="Gravely B."/>
            <person name="Greenberg A.J."/>
            <person name="Griffiths-Jones S."/>
            <person name="Gross S."/>
            <person name="Guigo R."/>
            <person name="Gustafson E.A."/>
            <person name="Haerty W."/>
            <person name="Hahn M.W."/>
            <person name="Halligan D.L."/>
            <person name="Halpern A.L."/>
            <person name="Halter G.M."/>
            <person name="Han M.V."/>
            <person name="Heger A."/>
            <person name="Hillier L."/>
            <person name="Hinrichs A.S."/>
            <person name="Holmes I."/>
            <person name="Hoskins R.A."/>
            <person name="Hubisz M.J."/>
            <person name="Hultmark D."/>
            <person name="Huntley M.A."/>
            <person name="Jaffe D.B."/>
            <person name="Jagadeeshan S."/>
            <person name="Jeck W.R."/>
            <person name="Johnson J."/>
            <person name="Jones C.D."/>
            <person name="Jordan W.C."/>
            <person name="Karpen G.H."/>
            <person name="Kataoka E."/>
            <person name="Keightley P.D."/>
            <person name="Kheradpour P."/>
            <person name="Kirkness E.F."/>
            <person name="Koerich L.B."/>
            <person name="Kristiansen K."/>
            <person name="Kudrna D."/>
            <person name="Kulathinal R.J."/>
            <person name="Kumar S."/>
            <person name="Kwok R."/>
            <person name="Lander E."/>
            <person name="Langley C.H."/>
            <person name="Lapoint R."/>
            <person name="Lazzaro B.P."/>
            <person name="Lee S.J."/>
            <person name="Levesque L."/>
            <person name="Li R."/>
            <person name="Lin C.F."/>
            <person name="Lin M.F."/>
            <person name="Lindblad-Toh K."/>
            <person name="Llopart A."/>
            <person name="Long M."/>
            <person name="Low L."/>
            <person name="Lozovsky E."/>
            <person name="Lu J."/>
            <person name="Luo M."/>
            <person name="Machado C.A."/>
            <person name="Makalowski W."/>
            <person name="Marzo M."/>
            <person name="Matsuda M."/>
            <person name="Matzkin L."/>
            <person name="McAllister B."/>
            <person name="McBride C.S."/>
            <person name="McKernan B."/>
            <person name="McKernan K."/>
            <person name="Mendez-Lago M."/>
            <person name="Minx P."/>
            <person name="Mollenhauer M.U."/>
            <person name="Montooth K."/>
            <person name="Mount S.M."/>
            <person name="Mu X."/>
            <person name="Myers E."/>
            <person name="Negre B."/>
            <person name="Newfeld S."/>
            <person name="Nielsen R."/>
            <person name="Noor M.A."/>
            <person name="O'Grady P."/>
            <person name="Pachter L."/>
            <person name="Papaceit M."/>
            <person name="Parisi M.J."/>
            <person name="Parisi M."/>
            <person name="Parts L."/>
            <person name="Pedersen J.S."/>
            <person name="Pesole G."/>
            <person name="Phillippy A.M."/>
            <person name="Ponting C.P."/>
            <person name="Pop M."/>
            <person name="Porcelli D."/>
            <person name="Powell J.R."/>
            <person name="Prohaska S."/>
            <person name="Pruitt K."/>
            <person name="Puig M."/>
            <person name="Quesneville H."/>
            <person name="Ram K.R."/>
            <person name="Rand D."/>
            <person name="Rasmussen M.D."/>
            <person name="Reed L.K."/>
            <person name="Reenan R."/>
            <person name="Reily A."/>
            <person name="Remington K.A."/>
            <person name="Rieger T.T."/>
            <person name="Ritchie M.G."/>
            <person name="Robin C."/>
            <person name="Rogers Y.H."/>
            <person name="Rohde C."/>
            <person name="Rozas J."/>
            <person name="Rubenfield M.J."/>
            <person name="Ruiz A."/>
            <person name="Russo S."/>
            <person name="Salzberg S.L."/>
            <person name="Sanchez-Gracia A."/>
            <person name="Saranga D.J."/>
            <person name="Sato H."/>
            <person name="Schaeffer S.W."/>
            <person name="Schatz M.C."/>
            <person name="Schlenke T."/>
            <person name="Schwartz R."/>
            <person name="Segarra C."/>
            <person name="Singh R.S."/>
            <person name="Sirot L."/>
            <person name="Sirota M."/>
            <person name="Sisneros N.B."/>
            <person name="Smith C.D."/>
            <person name="Smith T.F."/>
            <person name="Spieth J."/>
            <person name="Stage D.E."/>
            <person name="Stark A."/>
            <person name="Stephan W."/>
            <person name="Strausberg R.L."/>
            <person name="Strempel S."/>
            <person name="Sturgill D."/>
            <person name="Sutton G."/>
            <person name="Sutton G.G."/>
            <person name="Tao W."/>
            <person name="Teichmann S."/>
            <person name="Tobari Y.N."/>
            <person name="Tomimura Y."/>
            <person name="Tsolas J.M."/>
            <person name="Valente V.L."/>
            <person name="Venter E."/>
            <person name="Venter J.C."/>
            <person name="Vicario S."/>
            <person name="Vieira F.G."/>
            <person name="Vilella A.J."/>
            <person name="Villasante A."/>
            <person name="Walenz B."/>
            <person name="Wang J."/>
            <person name="Wasserman M."/>
            <person name="Watts T."/>
            <person name="Wilson D."/>
            <person name="Wilson R.K."/>
            <person name="Wing R.A."/>
            <person name="Wolfner M.F."/>
            <person name="Wong A."/>
            <person name="Wong G.K."/>
            <person name="Wu C.I."/>
            <person name="Wu G."/>
            <person name="Yamamoto D."/>
            <person name="Yang H.P."/>
            <person name="Yang S.P."/>
            <person name="Yorke J.A."/>
            <person name="Yoshida K."/>
            <person name="Zdobnov E."/>
            <person name="Zhang P."/>
            <person name="Zhang Y."/>
            <person name="Zimin A.V."/>
            <person name="Baldwin J."/>
            <person name="Abdouelleil A."/>
            <person name="Abdulkadir J."/>
            <person name="Abebe A."/>
            <person name="Abera B."/>
            <person name="Abreu J."/>
            <person name="Acer S.C."/>
            <person name="Aftuck L."/>
            <person name="Alexander A."/>
            <person name="An P."/>
            <person name="Anderson E."/>
            <person name="Anderson S."/>
            <person name="Arachi H."/>
            <person name="Azer M."/>
            <person name="Bachantsang P."/>
            <person name="Barry A."/>
            <person name="Bayul T."/>
            <person name="Berlin A."/>
            <person name="Bessette D."/>
            <person name="Bloom T."/>
            <person name="Blye J."/>
            <person name="Boguslavskiy L."/>
            <person name="Bonnet C."/>
            <person name="Boukhgalter B."/>
            <person name="Bourzgui I."/>
            <person name="Brown A."/>
            <person name="Cahill P."/>
            <person name="Channer S."/>
            <person name="Cheshatsang Y."/>
            <person name="Chuda L."/>
            <person name="Citroen M."/>
            <person name="Collymore A."/>
            <person name="Cooke P."/>
            <person name="Costello M."/>
            <person name="D'Aco K."/>
            <person name="Daza R."/>
            <person name="De Haan G."/>
            <person name="DeGray S."/>
            <person name="DeMaso C."/>
            <person name="Dhargay N."/>
            <person name="Dooley K."/>
            <person name="Dooley E."/>
            <person name="Doricent M."/>
            <person name="Dorje P."/>
            <person name="Dorjee K."/>
            <person name="Dupes A."/>
            <person name="Elong R."/>
            <person name="Falk J."/>
            <person name="Farina A."/>
            <person name="Faro S."/>
            <person name="Ferguson D."/>
            <person name="Fisher S."/>
            <person name="Foley C.D."/>
            <person name="Franke A."/>
            <person name="Friedrich D."/>
            <person name="Gadbois L."/>
            <person name="Gearin G."/>
            <person name="Gearin C.R."/>
            <person name="Giannoukos G."/>
            <person name="Goode T."/>
            <person name="Graham J."/>
            <person name="Grandbois E."/>
            <person name="Grewal S."/>
            <person name="Gyaltsen K."/>
            <person name="Hafez N."/>
            <person name="Hagos B."/>
            <person name="Hall J."/>
            <person name="Henson C."/>
            <person name="Hollinger A."/>
            <person name="Honan T."/>
            <person name="Huard M.D."/>
            <person name="Hughes L."/>
            <person name="Hurhula B."/>
            <person name="Husby M.E."/>
            <person name="Kamat A."/>
            <person name="Kanga B."/>
            <person name="Kashin S."/>
            <person name="Khazanovich D."/>
            <person name="Kisner P."/>
            <person name="Lance K."/>
            <person name="Lara M."/>
            <person name="Lee W."/>
            <person name="Lennon N."/>
            <person name="Letendre F."/>
            <person name="LeVine R."/>
            <person name="Lipovsky A."/>
            <person name="Liu X."/>
            <person name="Liu J."/>
            <person name="Liu S."/>
            <person name="Lokyitsang T."/>
            <person name="Lokyitsang Y."/>
            <person name="Lubonja R."/>
            <person name="Lui A."/>
            <person name="MacDonald P."/>
            <person name="Magnisalis V."/>
            <person name="Maru K."/>
            <person name="Matthews C."/>
            <person name="McCusker W."/>
            <person name="McDonough S."/>
            <person name="Mehta T."/>
            <person name="Meldrim J."/>
            <person name="Meneus L."/>
            <person name="Mihai O."/>
            <person name="Mihalev A."/>
            <person name="Mihova T."/>
            <person name="Mittelman R."/>
            <person name="Mlenga V."/>
            <person name="Montmayeur A."/>
            <person name="Mulrain L."/>
            <person name="Navidi A."/>
            <person name="Naylor J."/>
            <person name="Negash T."/>
            <person name="Nguyen T."/>
            <person name="Nguyen N."/>
            <person name="Nicol R."/>
            <person name="Norbu C."/>
            <person name="Norbu N."/>
            <person name="Novod N."/>
            <person name="O'Neill B."/>
            <person name="Osman S."/>
            <person name="Markiewicz E."/>
            <person name="Oyono O.L."/>
            <person name="Patti C."/>
            <person name="Phunkhang P."/>
            <person name="Pierre F."/>
            <person name="Priest M."/>
            <person name="Raghuraman S."/>
            <person name="Rege F."/>
            <person name="Reyes R."/>
            <person name="Rise C."/>
            <person name="Rogov P."/>
            <person name="Ross K."/>
            <person name="Ryan E."/>
            <person name="Settipalli S."/>
            <person name="Shea T."/>
            <person name="Sherpa N."/>
            <person name="Shi L."/>
            <person name="Shih D."/>
            <person name="Sparrow T."/>
            <person name="Spaulding J."/>
            <person name="Stalker J."/>
            <person name="Stange-Thomann N."/>
            <person name="Stavropoulos S."/>
            <person name="Stone C."/>
            <person name="Strader C."/>
            <person name="Tesfaye S."/>
            <person name="Thomson T."/>
            <person name="Thoulutsang Y."/>
            <person name="Thoulutsang D."/>
            <person name="Topham K."/>
            <person name="Topping I."/>
            <person name="Tsamla T."/>
            <person name="Vassiliev H."/>
            <person name="Vo A."/>
            <person name="Wangchuk T."/>
            <person name="Wangdi T."/>
            <person name="Weiand M."/>
            <person name="Wilkinson J."/>
            <person name="Wilson A."/>
            <person name="Yadav S."/>
            <person name="Young G."/>
            <person name="Yu Q."/>
            <person name="Zembek L."/>
            <person name="Zhong D."/>
            <person name="Zimmer A."/>
            <person name="Zwirko Z."/>
            <person name="Jaffe D.B."/>
            <person name="Alvarez P."/>
            <person name="Brockman W."/>
            <person name="Butler J."/>
            <person name="Chin C."/>
            <person name="Gnerre S."/>
            <person name="Grabherr M."/>
            <person name="Kleber M."/>
            <person name="Mauceli E."/>
            <person name="MacCallum I."/>
        </authorList>
    </citation>
    <scope>NUCLEOTIDE SEQUENCE [LARGE SCALE GENOMIC DNA]</scope>
    <source>
        <strain evidence="5">Tucson 15010-1051.87</strain>
    </source>
</reference>
<dbReference type="Proteomes" id="UP000008792">
    <property type="component" value="Unassembled WGS sequence"/>
</dbReference>
<evidence type="ECO:0000313" key="5">
    <source>
        <dbReference type="Proteomes" id="UP000008792"/>
    </source>
</evidence>
<evidence type="ECO:0000313" key="4">
    <source>
        <dbReference type="EMBL" id="EDW70594.2"/>
    </source>
</evidence>
<dbReference type="Pfam" id="PF01607">
    <property type="entry name" value="CBM_14"/>
    <property type="match status" value="1"/>
</dbReference>
<feature type="region of interest" description="Disordered" evidence="1">
    <location>
        <begin position="103"/>
        <end position="157"/>
    </location>
</feature>
<dbReference type="eggNOG" id="ENOG502TCEH">
    <property type="taxonomic scope" value="Eukaryota"/>
</dbReference>
<dbReference type="OrthoDB" id="7868968at2759"/>
<dbReference type="Gene3D" id="3.20.20.80">
    <property type="entry name" value="Glycosidases"/>
    <property type="match status" value="1"/>
</dbReference>
<dbReference type="AlphaFoldDB" id="B4LH81"/>
<keyword evidence="2" id="KW-1133">Transmembrane helix</keyword>
<keyword evidence="2" id="KW-0472">Membrane</keyword>
<keyword evidence="5" id="KW-1185">Reference proteome</keyword>
<dbReference type="SUPFAM" id="SSF57625">
    <property type="entry name" value="Invertebrate chitin-binding proteins"/>
    <property type="match status" value="1"/>
</dbReference>
<feature type="compositionally biased region" description="Low complexity" evidence="1">
    <location>
        <begin position="117"/>
        <end position="157"/>
    </location>
</feature>
<dbReference type="InterPro" id="IPR002557">
    <property type="entry name" value="Chitin-bd_dom"/>
</dbReference>
<proteinExistence type="predicted"/>
<protein>
    <recommendedName>
        <fullName evidence="3">Chitin-binding type-2 domain-containing protein</fullName>
    </recommendedName>
</protein>
<feature type="transmembrane region" description="Helical" evidence="2">
    <location>
        <begin position="22"/>
        <end position="41"/>
    </location>
</feature>